<dbReference type="GO" id="GO:0005524">
    <property type="term" value="F:ATP binding"/>
    <property type="evidence" value="ECO:0007669"/>
    <property type="project" value="UniProtKB-UniRule"/>
</dbReference>
<dbReference type="GO" id="GO:0004714">
    <property type="term" value="F:transmembrane receptor protein tyrosine kinase activity"/>
    <property type="evidence" value="ECO:0007669"/>
    <property type="project" value="UniProtKB-EC"/>
</dbReference>
<dbReference type="InterPro" id="IPR011009">
    <property type="entry name" value="Kinase-like_dom_sf"/>
</dbReference>
<name>A0A7D9DED3_PARCT</name>
<dbReference type="PROSITE" id="PS00109">
    <property type="entry name" value="PROTEIN_KINASE_TYR"/>
    <property type="match status" value="1"/>
</dbReference>
<comment type="caution">
    <text evidence="8">Lacks conserved residue(s) required for the propagation of feature annotation.</text>
</comment>
<dbReference type="GO" id="GO:0043235">
    <property type="term" value="C:receptor complex"/>
    <property type="evidence" value="ECO:0007669"/>
    <property type="project" value="TreeGrafter"/>
</dbReference>
<dbReference type="PROSITE" id="PS00107">
    <property type="entry name" value="PROTEIN_KINASE_ATP"/>
    <property type="match status" value="1"/>
</dbReference>
<evidence type="ECO:0000256" key="4">
    <source>
        <dbReference type="ARBA" id="ARBA00022777"/>
    </source>
</evidence>
<evidence type="ECO:0000313" key="11">
    <source>
        <dbReference type="Proteomes" id="UP001152795"/>
    </source>
</evidence>
<dbReference type="InterPro" id="IPR017441">
    <property type="entry name" value="Protein_kinase_ATP_BS"/>
</dbReference>
<sequence length="729" mass="82428">MFLKWTDVTWKNAEKITYFKVQIRNGGSVILREYVSAFSNVSRYSKTIFNLTYGTNNYLSIYGYHGDHCLSKYVEALDVTAIPACENANCTIHKPNSTCKPDGYHGKYNCICDYGFFNEKNRCIDKNPCRRNTCAENQKCTPIVKTGGHNCTCKNNFIEENGTCKPVDLCATNPCGIGHNCTTIVATGKHKCTCEKTFIEKNGTCEKVPPETKDYSVTTNSKGVIVAAVLTPSLVILVAILIIVWLRKRHEKRMDFMEREMVIAFDVGSRSNPRRFINRDTLEEDGGERVVNLLYVSQDNVYGIPRSIADKIRSFEMPAESIRFSGIIGRGEFGKVYVGEVQGANINPKWTTVAIKTFKESANEEDLSDIFREIELMTDLGKHENVIQMFGCCTNCRPICLVLEYAPGGNLKLYLRSLKKKCKDIASKRIDGVTKSSKEGYRKLIEAGKSDAISSIPGNASERYKFEEARPKQTEDLNIEIASRINEEIRYALDPKELESFARQIATGMKYISGLGIVHRDLAARNILLGEEKVLKISDFGLSREGTYIKKSNGKIPFRWLSIEAIEERAYSTASDVWAFGVVLWEICTLGDTPYPSVSDRDLKDFLLSGKRLEKVDSCTDNVYEIMVRCWSHLPKDRPTFSALSDKLWDLEHNENTYVNVDSLMRQSIECEDYEEDHEQLNQENNDFGDGCDEQLFWNGITTNKVSNCMDFGGSREGINANVQQEQSV</sequence>
<evidence type="ECO:0000256" key="5">
    <source>
        <dbReference type="ARBA" id="ARBA00022840"/>
    </source>
</evidence>
<feature type="disulfide bond" evidence="8">
    <location>
        <begin position="175"/>
        <end position="192"/>
    </location>
</feature>
<dbReference type="PROSITE" id="PS01186">
    <property type="entry name" value="EGF_2"/>
    <property type="match status" value="1"/>
</dbReference>
<dbReference type="Proteomes" id="UP001152795">
    <property type="component" value="Unassembled WGS sequence"/>
</dbReference>
<dbReference type="InterPro" id="IPR008266">
    <property type="entry name" value="Tyr_kinase_AS"/>
</dbReference>
<dbReference type="EMBL" id="CACRXK020000584">
    <property type="protein sequence ID" value="CAB3983170.1"/>
    <property type="molecule type" value="Genomic_DNA"/>
</dbReference>
<comment type="catalytic activity">
    <reaction evidence="7">
        <text>L-tyrosyl-[protein] + ATP = O-phospho-L-tyrosyl-[protein] + ADP + H(+)</text>
        <dbReference type="Rhea" id="RHEA:10596"/>
        <dbReference type="Rhea" id="RHEA-COMP:10136"/>
        <dbReference type="Rhea" id="RHEA-COMP:20101"/>
        <dbReference type="ChEBI" id="CHEBI:15378"/>
        <dbReference type="ChEBI" id="CHEBI:30616"/>
        <dbReference type="ChEBI" id="CHEBI:46858"/>
        <dbReference type="ChEBI" id="CHEBI:61978"/>
        <dbReference type="ChEBI" id="CHEBI:456216"/>
        <dbReference type="EC" id="2.7.10.1"/>
    </reaction>
</comment>
<dbReference type="InterPro" id="IPR000719">
    <property type="entry name" value="Prot_kinase_dom"/>
</dbReference>
<evidence type="ECO:0000256" key="9">
    <source>
        <dbReference type="PROSITE-ProRule" id="PRU10141"/>
    </source>
</evidence>
<dbReference type="CDD" id="cd00192">
    <property type="entry name" value="PTKc"/>
    <property type="match status" value="1"/>
</dbReference>
<evidence type="ECO:0000256" key="1">
    <source>
        <dbReference type="ARBA" id="ARBA00004167"/>
    </source>
</evidence>
<dbReference type="InterPro" id="IPR020635">
    <property type="entry name" value="Tyr_kinase_cat_dom"/>
</dbReference>
<proteinExistence type="predicted"/>
<reference evidence="10" key="1">
    <citation type="submission" date="2020-04" db="EMBL/GenBank/DDBJ databases">
        <authorList>
            <person name="Alioto T."/>
            <person name="Alioto T."/>
            <person name="Gomez Garrido J."/>
        </authorList>
    </citation>
    <scope>NUCLEOTIDE SEQUENCE</scope>
    <source>
        <strain evidence="10">A484AB</strain>
    </source>
</reference>
<evidence type="ECO:0000256" key="2">
    <source>
        <dbReference type="ARBA" id="ARBA00022679"/>
    </source>
</evidence>
<evidence type="ECO:0000256" key="7">
    <source>
        <dbReference type="ARBA" id="ARBA00051243"/>
    </source>
</evidence>
<dbReference type="GO" id="GO:0005886">
    <property type="term" value="C:plasma membrane"/>
    <property type="evidence" value="ECO:0007669"/>
    <property type="project" value="TreeGrafter"/>
</dbReference>
<dbReference type="PROSITE" id="PS50011">
    <property type="entry name" value="PROTEIN_KINASE_DOM"/>
    <property type="match status" value="1"/>
</dbReference>
<keyword evidence="8" id="KW-1015">Disulfide bond</keyword>
<dbReference type="Pfam" id="PF07714">
    <property type="entry name" value="PK_Tyr_Ser-Thr"/>
    <property type="match status" value="1"/>
</dbReference>
<dbReference type="PANTHER" id="PTHR24416">
    <property type="entry name" value="TYROSINE-PROTEIN KINASE RECEPTOR"/>
    <property type="match status" value="1"/>
</dbReference>
<accession>A0A7D9DED3</accession>
<keyword evidence="3 9" id="KW-0547">Nucleotide-binding</keyword>
<dbReference type="SUPFAM" id="SSF56112">
    <property type="entry name" value="Protein kinase-like (PK-like)"/>
    <property type="match status" value="1"/>
</dbReference>
<dbReference type="Gene3D" id="1.10.510.10">
    <property type="entry name" value="Transferase(Phosphotransferase) domain 1"/>
    <property type="match status" value="1"/>
</dbReference>
<comment type="subcellular location">
    <subcellularLocation>
        <location evidence="1">Membrane</location>
        <topology evidence="1">Single-pass membrane protein</topology>
    </subcellularLocation>
</comment>
<evidence type="ECO:0000313" key="10">
    <source>
        <dbReference type="EMBL" id="CAB3983170.1"/>
    </source>
</evidence>
<organism evidence="10 11">
    <name type="scientific">Paramuricea clavata</name>
    <name type="common">Red gorgonian</name>
    <name type="synonym">Violescent sea-whip</name>
    <dbReference type="NCBI Taxonomy" id="317549"/>
    <lineage>
        <taxon>Eukaryota</taxon>
        <taxon>Metazoa</taxon>
        <taxon>Cnidaria</taxon>
        <taxon>Anthozoa</taxon>
        <taxon>Octocorallia</taxon>
        <taxon>Malacalcyonacea</taxon>
        <taxon>Plexauridae</taxon>
        <taxon>Paramuricea</taxon>
    </lineage>
</organism>
<keyword evidence="8" id="KW-0245">EGF-like domain</keyword>
<feature type="disulfide bond" evidence="8">
    <location>
        <begin position="134"/>
        <end position="151"/>
    </location>
</feature>
<dbReference type="InterPro" id="IPR050122">
    <property type="entry name" value="RTK"/>
</dbReference>
<protein>
    <submittedName>
        <fullName evidence="10">Platelet-derived growth factor receptor alpha isoform X1</fullName>
    </submittedName>
</protein>
<dbReference type="InterPro" id="IPR001245">
    <property type="entry name" value="Ser-Thr/Tyr_kinase_cat_dom"/>
</dbReference>
<dbReference type="AlphaFoldDB" id="A0A7D9DED3"/>
<keyword evidence="10" id="KW-0675">Receptor</keyword>
<dbReference type="SMART" id="SM00219">
    <property type="entry name" value="TyrKc"/>
    <property type="match status" value="1"/>
</dbReference>
<dbReference type="OrthoDB" id="5981892at2759"/>
<evidence type="ECO:0000256" key="6">
    <source>
        <dbReference type="ARBA" id="ARBA00023137"/>
    </source>
</evidence>
<dbReference type="PROSITE" id="PS50026">
    <property type="entry name" value="EGF_3"/>
    <property type="match status" value="2"/>
</dbReference>
<dbReference type="FunFam" id="1.10.510.10:FF:000554">
    <property type="entry name" value="Predicted protein"/>
    <property type="match status" value="1"/>
</dbReference>
<evidence type="ECO:0000256" key="3">
    <source>
        <dbReference type="ARBA" id="ARBA00022741"/>
    </source>
</evidence>
<evidence type="ECO:0000256" key="8">
    <source>
        <dbReference type="PROSITE-ProRule" id="PRU00076"/>
    </source>
</evidence>
<gene>
    <name evidence="10" type="ORF">PACLA_8A052939</name>
</gene>
<dbReference type="PANTHER" id="PTHR24416:SF594">
    <property type="entry name" value="PROTEIN KINASE DOMAIN-CONTAINING PROTEIN"/>
    <property type="match status" value="1"/>
</dbReference>
<keyword evidence="5 9" id="KW-0067">ATP-binding</keyword>
<keyword evidence="6" id="KW-0829">Tyrosine-protein kinase</keyword>
<dbReference type="GO" id="GO:0007169">
    <property type="term" value="P:cell surface receptor protein tyrosine kinase signaling pathway"/>
    <property type="evidence" value="ECO:0007669"/>
    <property type="project" value="TreeGrafter"/>
</dbReference>
<dbReference type="SMART" id="SM00181">
    <property type="entry name" value="EGF"/>
    <property type="match status" value="3"/>
</dbReference>
<dbReference type="Gene3D" id="3.30.200.20">
    <property type="entry name" value="Phosphorylase Kinase, domain 1"/>
    <property type="match status" value="1"/>
</dbReference>
<keyword evidence="4" id="KW-0418">Kinase</keyword>
<keyword evidence="11" id="KW-1185">Reference proteome</keyword>
<comment type="caution">
    <text evidence="10">The sequence shown here is derived from an EMBL/GenBank/DDBJ whole genome shotgun (WGS) entry which is preliminary data.</text>
</comment>
<keyword evidence="2" id="KW-0808">Transferase</keyword>
<feature type="binding site" evidence="9">
    <location>
        <position position="356"/>
    </location>
    <ligand>
        <name>ATP</name>
        <dbReference type="ChEBI" id="CHEBI:30616"/>
    </ligand>
</feature>
<dbReference type="InterPro" id="IPR000742">
    <property type="entry name" value="EGF"/>
</dbReference>